<dbReference type="GO" id="GO:0016491">
    <property type="term" value="F:oxidoreductase activity"/>
    <property type="evidence" value="ECO:0007669"/>
    <property type="project" value="UniProtKB-KW"/>
</dbReference>
<evidence type="ECO:0000256" key="4">
    <source>
        <dbReference type="ARBA" id="ARBA00022643"/>
    </source>
</evidence>
<evidence type="ECO:0000259" key="6">
    <source>
        <dbReference type="Pfam" id="PF00881"/>
    </source>
</evidence>
<evidence type="ECO:0000256" key="3">
    <source>
        <dbReference type="ARBA" id="ARBA00022630"/>
    </source>
</evidence>
<dbReference type="SUPFAM" id="SSF55469">
    <property type="entry name" value="FMN-dependent nitroreductase-like"/>
    <property type="match status" value="1"/>
</dbReference>
<name>A0A6I5ZMS6_9FIRM</name>
<keyword evidence="3" id="KW-0285">Flavoprotein</keyword>
<accession>A0A6I5ZMS6</accession>
<gene>
    <name evidence="7" type="primary">nfnB</name>
    <name evidence="7" type="ORF">MGLY_04710</name>
</gene>
<protein>
    <submittedName>
        <fullName evidence="7">Nitroreductase NfnB</fullName>
        <ecNumber evidence="7">1.-.-.-</ecNumber>
    </submittedName>
</protein>
<sequence length="221" mass="24891">MNVMDALNSRFTCRTFKPEPVDRNTIYTVLEGALRAPSWANTQPWEIFVASGSALQRLREAYLGNFSKNVPVNPDISRPQEWPPALKERTQELGRKRFNALGIDRNDEQGRRALTELNFKFFGAPTVIFLCMDRTLTAWSMFDLGLLAQSIMLAAAQYGLGTATAVQMAAYPDLIRAELGVPPELAIVIGIALGYIDYEHPQNKFRSPRRPISEVVRFIDL</sequence>
<dbReference type="InterPro" id="IPR000415">
    <property type="entry name" value="Nitroreductase-like"/>
</dbReference>
<dbReference type="Pfam" id="PF00881">
    <property type="entry name" value="Nitroreductase"/>
    <property type="match status" value="1"/>
</dbReference>
<dbReference type="CDD" id="cd02136">
    <property type="entry name" value="PnbA_NfnB-like"/>
    <property type="match status" value="1"/>
</dbReference>
<dbReference type="PANTHER" id="PTHR43673:SF2">
    <property type="entry name" value="NITROREDUCTASE"/>
    <property type="match status" value="1"/>
</dbReference>
<organism evidence="7 8">
    <name type="scientific">Neomoorella glycerini</name>
    <dbReference type="NCBI Taxonomy" id="55779"/>
    <lineage>
        <taxon>Bacteria</taxon>
        <taxon>Bacillati</taxon>
        <taxon>Bacillota</taxon>
        <taxon>Clostridia</taxon>
        <taxon>Neomoorellales</taxon>
        <taxon>Neomoorellaceae</taxon>
        <taxon>Neomoorella</taxon>
    </lineage>
</organism>
<evidence type="ECO:0000256" key="1">
    <source>
        <dbReference type="ARBA" id="ARBA00001917"/>
    </source>
</evidence>
<dbReference type="Gene3D" id="3.40.109.10">
    <property type="entry name" value="NADH Oxidase"/>
    <property type="match status" value="1"/>
</dbReference>
<feature type="domain" description="Nitroreductase" evidence="6">
    <location>
        <begin position="9"/>
        <end position="195"/>
    </location>
</feature>
<dbReference type="EMBL" id="CP046244">
    <property type="protein sequence ID" value="QGP91146.1"/>
    <property type="molecule type" value="Genomic_DNA"/>
</dbReference>
<dbReference type="InterPro" id="IPR029479">
    <property type="entry name" value="Nitroreductase"/>
</dbReference>
<evidence type="ECO:0000313" key="7">
    <source>
        <dbReference type="EMBL" id="QGP91146.1"/>
    </source>
</evidence>
<keyword evidence="5 7" id="KW-0560">Oxidoreductase</keyword>
<dbReference type="RefSeq" id="WP_211662034.1">
    <property type="nucleotide sequence ID" value="NZ_CP046244.1"/>
</dbReference>
<dbReference type="Proteomes" id="UP000425916">
    <property type="component" value="Chromosome"/>
</dbReference>
<evidence type="ECO:0000256" key="2">
    <source>
        <dbReference type="ARBA" id="ARBA00007118"/>
    </source>
</evidence>
<dbReference type="PANTHER" id="PTHR43673">
    <property type="entry name" value="NAD(P)H NITROREDUCTASE YDGI-RELATED"/>
    <property type="match status" value="1"/>
</dbReference>
<evidence type="ECO:0000313" key="8">
    <source>
        <dbReference type="Proteomes" id="UP000425916"/>
    </source>
</evidence>
<evidence type="ECO:0000256" key="5">
    <source>
        <dbReference type="ARBA" id="ARBA00023002"/>
    </source>
</evidence>
<keyword evidence="8" id="KW-1185">Reference proteome</keyword>
<dbReference type="EC" id="1.-.-.-" evidence="7"/>
<comment type="similarity">
    <text evidence="2">Belongs to the nitroreductase family.</text>
</comment>
<reference evidence="7 8" key="1">
    <citation type="submission" date="2019-11" db="EMBL/GenBank/DDBJ databases">
        <title>Genome sequence of Moorella glycerini DSM11254.</title>
        <authorList>
            <person name="Poehlein A."/>
            <person name="Boeer T."/>
            <person name="Daniel R."/>
        </authorList>
    </citation>
    <scope>NUCLEOTIDE SEQUENCE [LARGE SCALE GENOMIC DNA]</scope>
    <source>
        <strain evidence="7 8">DSM 11254</strain>
    </source>
</reference>
<keyword evidence="4" id="KW-0288">FMN</keyword>
<comment type="cofactor">
    <cofactor evidence="1">
        <name>FMN</name>
        <dbReference type="ChEBI" id="CHEBI:58210"/>
    </cofactor>
</comment>
<dbReference type="AlphaFoldDB" id="A0A6I5ZMS6"/>
<proteinExistence type="inferred from homology"/>